<dbReference type="Proteomes" id="UP000316560">
    <property type="component" value="Unassembled WGS sequence"/>
</dbReference>
<reference evidence="2 4" key="1">
    <citation type="submission" date="2019-06" db="EMBL/GenBank/DDBJ databases">
        <title>Sequencing the genomes of 1000 actinobacteria strains.</title>
        <authorList>
            <person name="Klenk H.-P."/>
        </authorList>
    </citation>
    <scope>NUCLEOTIDE SEQUENCE [LARGE SCALE GENOMIC DNA]</scope>
    <source>
        <strain evidence="2 4">DSM 21947</strain>
    </source>
</reference>
<evidence type="ECO:0000256" key="1">
    <source>
        <dbReference type="SAM" id="MobiDB-lite"/>
    </source>
</evidence>
<sequence>MRSLLAIFMMVLMSLGLAGCAGFGTVCTAEGYLGVARLSLSDPRTDMSLELCDGQDCEPGAPPQRGGVEPAETSPAPVTVDTGVLSLSGDSVDGWRADFVGGQPVVGYRLRDTSGEIVSEGSVNVDWVRVGGTAQCGGPREAVIELPG</sequence>
<gene>
    <name evidence="2" type="ORF">FB472_1163</name>
    <name evidence="3" type="ORF">FB472_1173</name>
</gene>
<evidence type="ECO:0000313" key="3">
    <source>
        <dbReference type="EMBL" id="TQO19606.1"/>
    </source>
</evidence>
<keyword evidence="4" id="KW-1185">Reference proteome</keyword>
<dbReference type="EMBL" id="VFRA01000001">
    <property type="protein sequence ID" value="TQO19606.1"/>
    <property type="molecule type" value="Genomic_DNA"/>
</dbReference>
<organism evidence="2 4">
    <name type="scientific">Rhodoglobus vestalii</name>
    <dbReference type="NCBI Taxonomy" id="193384"/>
    <lineage>
        <taxon>Bacteria</taxon>
        <taxon>Bacillati</taxon>
        <taxon>Actinomycetota</taxon>
        <taxon>Actinomycetes</taxon>
        <taxon>Micrococcales</taxon>
        <taxon>Microbacteriaceae</taxon>
        <taxon>Rhodoglobus</taxon>
    </lineage>
</organism>
<comment type="caution">
    <text evidence="2">The sequence shown here is derived from an EMBL/GenBank/DDBJ whole genome shotgun (WGS) entry which is preliminary data.</text>
</comment>
<proteinExistence type="predicted"/>
<dbReference type="AlphaFoldDB" id="A0A8H2PTR5"/>
<evidence type="ECO:0000313" key="4">
    <source>
        <dbReference type="Proteomes" id="UP000316560"/>
    </source>
</evidence>
<dbReference type="PROSITE" id="PS51257">
    <property type="entry name" value="PROKAR_LIPOPROTEIN"/>
    <property type="match status" value="1"/>
</dbReference>
<feature type="region of interest" description="Disordered" evidence="1">
    <location>
        <begin position="56"/>
        <end position="77"/>
    </location>
</feature>
<protein>
    <submittedName>
        <fullName evidence="2">Uncharacterized protein</fullName>
    </submittedName>
</protein>
<dbReference type="EMBL" id="VFRA01000001">
    <property type="protein sequence ID" value="TQO19596.1"/>
    <property type="molecule type" value="Genomic_DNA"/>
</dbReference>
<name>A0A8H2PTR5_9MICO</name>
<evidence type="ECO:0000313" key="2">
    <source>
        <dbReference type="EMBL" id="TQO19596.1"/>
    </source>
</evidence>
<accession>A0A8H2PTR5</accession>